<accession>A0A0H3J1P0</accession>
<evidence type="ECO:0000313" key="5">
    <source>
        <dbReference type="EMBL" id="KRU13383.1"/>
    </source>
</evidence>
<feature type="binding site" evidence="2">
    <location>
        <position position="37"/>
    </location>
    <ligand>
        <name>Mn(2+)</name>
        <dbReference type="ChEBI" id="CHEBI:29035"/>
        <label>1</label>
    </ligand>
</feature>
<dbReference type="InterPro" id="IPR039377">
    <property type="entry name" value="Mn_catalase_dom"/>
</dbReference>
<dbReference type="Proteomes" id="UP000028042">
    <property type="component" value="Unassembled WGS sequence"/>
</dbReference>
<keyword evidence="2" id="KW-0479">Metal-binding</keyword>
<name>A0A0H3J1P0_CLOPA</name>
<reference evidence="5" key="2">
    <citation type="submission" date="2015-10" db="EMBL/GenBank/DDBJ databases">
        <title>Improved Draft Genome Sequence of Clostridium pasteurianum Strain ATCC 6013 (DSM 525) Using a Hybrid Next-Generation Sequencing Approach.</title>
        <authorList>
            <person name="Pyne M.E."/>
            <person name="Utturkar S.M."/>
            <person name="Brown S.D."/>
            <person name="Moo-Young M."/>
            <person name="Chung D.A."/>
            <person name="Chou P.C."/>
        </authorList>
    </citation>
    <scope>NUCLEOTIDE SEQUENCE</scope>
    <source>
        <strain evidence="5">ATCC 6013</strain>
    </source>
</reference>
<feature type="binding site" evidence="3">
    <location>
        <position position="204"/>
    </location>
    <ligand>
        <name>Ca(2+)</name>
        <dbReference type="ChEBI" id="CHEBI:29108"/>
    </ligand>
</feature>
<dbReference type="EC" id="1.11.1.6" evidence="4 5"/>
<dbReference type="Gene3D" id="1.20.1260.10">
    <property type="match status" value="1"/>
</dbReference>
<dbReference type="AlphaFoldDB" id="A0A0H3J1P0"/>
<feature type="binding site" evidence="2">
    <location>
        <position position="138"/>
    </location>
    <ligand>
        <name>Mn(2+)</name>
        <dbReference type="ChEBI" id="CHEBI:29035"/>
        <label>1</label>
    </ligand>
</feature>
<feature type="binding site" evidence="3">
    <location>
        <position position="62"/>
    </location>
    <ligand>
        <name>Ca(2+)</name>
        <dbReference type="ChEBI" id="CHEBI:29108"/>
    </ligand>
</feature>
<dbReference type="InterPro" id="IPR012347">
    <property type="entry name" value="Ferritin-like"/>
</dbReference>
<dbReference type="eggNOG" id="COG3546">
    <property type="taxonomic scope" value="Bacteria"/>
</dbReference>
<dbReference type="PATRIC" id="fig|1262449.3.peg.412"/>
<proteinExistence type="inferred from homology"/>
<keyword evidence="3" id="KW-0106">Calcium</keyword>
<dbReference type="EMBL" id="JPGY02000001">
    <property type="protein sequence ID" value="KRU13383.1"/>
    <property type="molecule type" value="Genomic_DNA"/>
</dbReference>
<dbReference type="EMBL" id="CP009268">
    <property type="protein sequence ID" value="AJA50605.1"/>
    <property type="molecule type" value="Genomic_DNA"/>
</dbReference>
<dbReference type="Pfam" id="PF05067">
    <property type="entry name" value="Mn_catalase"/>
    <property type="match status" value="1"/>
</dbReference>
<evidence type="ECO:0000256" key="2">
    <source>
        <dbReference type="PIRSR" id="PIRSR607760-1"/>
    </source>
</evidence>
<keyword evidence="2" id="KW-0464">Manganese</keyword>
<keyword evidence="4" id="KW-0575">Peroxidase</keyword>
<dbReference type="RefSeq" id="WP_004455205.1">
    <property type="nucleotide sequence ID" value="NZ_ANZB01000001.1"/>
</dbReference>
<keyword evidence="7" id="KW-1185">Reference proteome</keyword>
<feature type="binding site" evidence="2">
    <location>
        <position position="171"/>
    </location>
    <ligand>
        <name>Mn(2+)</name>
        <dbReference type="ChEBI" id="CHEBI:29035"/>
        <label>1</label>
    </ligand>
</feature>
<evidence type="ECO:0000256" key="3">
    <source>
        <dbReference type="PIRSR" id="PIRSR607760-2"/>
    </source>
</evidence>
<dbReference type="CDD" id="cd01051">
    <property type="entry name" value="Mn_catalase"/>
    <property type="match status" value="1"/>
</dbReference>
<evidence type="ECO:0000313" key="7">
    <source>
        <dbReference type="Proteomes" id="UP000030905"/>
    </source>
</evidence>
<feature type="binding site" evidence="3">
    <location>
        <position position="58"/>
    </location>
    <ligand>
        <name>Ca(2+)</name>
        <dbReference type="ChEBI" id="CHEBI:29108"/>
    </ligand>
</feature>
<comment type="cofactor">
    <cofactor evidence="3">
        <name>Ca(2+)</name>
        <dbReference type="ChEBI" id="CHEBI:29108"/>
    </cofactor>
    <text evidence="3">Binds 1 Ca(2+) ion per subunit.</text>
</comment>
<dbReference type="GO" id="GO:0046872">
    <property type="term" value="F:metal ion binding"/>
    <property type="evidence" value="ECO:0007669"/>
    <property type="project" value="UniProtKB-KW"/>
</dbReference>
<gene>
    <name evidence="4" type="ORF">CLPA_c05170</name>
    <name evidence="5" type="ORF">CP6013_02631</name>
</gene>
<feature type="binding site" evidence="2">
    <location>
        <position position="67"/>
    </location>
    <ligand>
        <name>Mn(2+)</name>
        <dbReference type="ChEBI" id="CHEBI:29035"/>
        <label>1</label>
    </ligand>
</feature>
<dbReference type="InterPro" id="IPR009078">
    <property type="entry name" value="Ferritin-like_SF"/>
</dbReference>
<organism evidence="4 7">
    <name type="scientific">Clostridium pasteurianum DSM 525 = ATCC 6013</name>
    <dbReference type="NCBI Taxonomy" id="1262449"/>
    <lineage>
        <taxon>Bacteria</taxon>
        <taxon>Bacillati</taxon>
        <taxon>Bacillota</taxon>
        <taxon>Clostridia</taxon>
        <taxon>Eubacteriales</taxon>
        <taxon>Clostridiaceae</taxon>
        <taxon>Clostridium</taxon>
    </lineage>
</organism>
<feature type="binding site" evidence="2">
    <location>
        <position position="70"/>
    </location>
    <ligand>
        <name>Mn(2+)</name>
        <dbReference type="ChEBI" id="CHEBI:29035"/>
        <label>1</label>
    </ligand>
</feature>
<dbReference type="Proteomes" id="UP000030905">
    <property type="component" value="Chromosome"/>
</dbReference>
<reference evidence="5 6" key="3">
    <citation type="journal article" name="Genome Announc.">
        <title>Improved Draft Genome Sequence of Clostridium pasteurianum Strain ATCC 6013 (DSM 525) Using a Hybrid Next-Generation Sequencing Approach.</title>
        <authorList>
            <person name="Pyne M.E."/>
            <person name="Utturkar S."/>
            <person name="Brown S.D."/>
            <person name="Moo-Young M."/>
            <person name="Chung D.A."/>
            <person name="Chou C.P."/>
        </authorList>
    </citation>
    <scope>NUCLEOTIDE SEQUENCE [LARGE SCALE GENOMIC DNA]</scope>
    <source>
        <strain evidence="5 6">ATCC 6013</strain>
    </source>
</reference>
<reference evidence="4 7" key="1">
    <citation type="journal article" date="2015" name="Genome Announc.">
        <title>Complete Genome Sequence of the Nitrogen-Fixing and Solvent-Producing Clostridium pasteurianum DSM 525.</title>
        <authorList>
            <person name="Poehlein A."/>
            <person name="Grosse-Honebrink A."/>
            <person name="Zhang Y."/>
            <person name="Minton N.P."/>
            <person name="Daniel R."/>
        </authorList>
    </citation>
    <scope>NUCLEOTIDE SEQUENCE [LARGE SCALE GENOMIC DNA]</scope>
    <source>
        <strain evidence="4">DSM 525</strain>
        <strain evidence="7">DSM 525 / ATCC 6013</strain>
    </source>
</reference>
<comment type="similarity">
    <text evidence="1">Belongs to the manganese catalase family.</text>
</comment>
<protein>
    <submittedName>
        <fullName evidence="4 5">Catalase</fullName>
        <ecNumber evidence="4 5">1.11.1.6</ecNumber>
    </submittedName>
</protein>
<dbReference type="SUPFAM" id="SSF47240">
    <property type="entry name" value="Ferritin-like"/>
    <property type="match status" value="1"/>
</dbReference>
<evidence type="ECO:0000256" key="1">
    <source>
        <dbReference type="ARBA" id="ARBA00007644"/>
    </source>
</evidence>
<keyword evidence="4" id="KW-0560">Oxidoreductase</keyword>
<dbReference type="KEGG" id="cpat:CLPA_c05170"/>
<comment type="cofactor">
    <cofactor evidence="2">
        <name>Mn(2+)</name>
        <dbReference type="ChEBI" id="CHEBI:29035"/>
    </cofactor>
    <text evidence="2">Binds 2 manganese ions per subunit.</text>
</comment>
<sequence>MFKHEKQLLNNLQVKVERPNPQYAVLMQEQLGGGNGELKAAMQYISQSFRIKDPAIKDLFLDIGTEELSHMEIVAETINLLNGHEVNHEAVGSGEIETHILSGLSPVLINSSGAPWTADYVTVTGDIVADILSNIASEQRAKVVYEYLYRQINDKEVRNTIDFLLNREEAHNTLFREALNKMRDEGSNKDFGVTEDSKLYFDLSTPGKYFDAPNPTPPSFAGTRR</sequence>
<evidence type="ECO:0000313" key="4">
    <source>
        <dbReference type="EMBL" id="AJA50605.1"/>
    </source>
</evidence>
<dbReference type="InterPro" id="IPR007760">
    <property type="entry name" value="Mn_catalase"/>
</dbReference>
<dbReference type="GeneID" id="93072746"/>
<evidence type="ECO:0000313" key="6">
    <source>
        <dbReference type="Proteomes" id="UP000028042"/>
    </source>
</evidence>
<dbReference type="KEGG" id="cpae:CPAST_c05170"/>
<dbReference type="GO" id="GO:0004096">
    <property type="term" value="F:catalase activity"/>
    <property type="evidence" value="ECO:0007669"/>
    <property type="project" value="UniProtKB-EC"/>
</dbReference>